<proteinExistence type="inferred from homology"/>
<evidence type="ECO:0000256" key="3">
    <source>
        <dbReference type="ARBA" id="ARBA00022643"/>
    </source>
</evidence>
<dbReference type="PANTHER" id="PTHR43408">
    <property type="entry name" value="FMN REDUCTASE (NADPH)"/>
    <property type="match status" value="1"/>
</dbReference>
<dbReference type="AlphaFoldDB" id="A0A2U1SUE3"/>
<dbReference type="Pfam" id="PF03358">
    <property type="entry name" value="FMN_red"/>
    <property type="match status" value="1"/>
</dbReference>
<sequence>MTAIKLVAVSGGLGHPSRAAALAQAITAEIAASTAISAHAISVADLVSDLAGVVSAKDAPPSVSEAVKQIETADALVVTTPVYRGSYTGLFKHLFDLVHHEALIGTPVLLAATGGSDRHSLVIDHQLRPLFAFFQSLTLPVGVYANDSDFSNYEVSSDALKERIRLAVTRGIEHLKH</sequence>
<evidence type="ECO:0000313" key="6">
    <source>
        <dbReference type="EMBL" id="PWB95244.1"/>
    </source>
</evidence>
<keyword evidence="7" id="KW-1185">Reference proteome</keyword>
<evidence type="ECO:0000256" key="2">
    <source>
        <dbReference type="ARBA" id="ARBA00022630"/>
    </source>
</evidence>
<dbReference type="PANTHER" id="PTHR43408:SF2">
    <property type="entry name" value="FMN REDUCTASE (NADPH)"/>
    <property type="match status" value="1"/>
</dbReference>
<evidence type="ECO:0000259" key="5">
    <source>
        <dbReference type="Pfam" id="PF03358"/>
    </source>
</evidence>
<dbReference type="OrthoDB" id="1643408at2"/>
<dbReference type="EMBL" id="PUIV01000003">
    <property type="protein sequence ID" value="PWB95244.1"/>
    <property type="molecule type" value="Genomic_DNA"/>
</dbReference>
<dbReference type="Gene3D" id="3.40.50.360">
    <property type="match status" value="1"/>
</dbReference>
<keyword evidence="4" id="KW-0560">Oxidoreductase</keyword>
<keyword evidence="3" id="KW-0288">FMN</keyword>
<keyword evidence="2" id="KW-0285">Flavoprotein</keyword>
<dbReference type="InterPro" id="IPR019912">
    <property type="entry name" value="FMN_Rdtase_MsuE-like"/>
</dbReference>
<gene>
    <name evidence="6" type="primary">msuE</name>
    <name evidence="6" type="ORF">C5689_03645</name>
</gene>
<dbReference type="InterPro" id="IPR051814">
    <property type="entry name" value="NAD(P)H-dep_FMN_reductase"/>
</dbReference>
<dbReference type="InterPro" id="IPR029039">
    <property type="entry name" value="Flavoprotein-like_sf"/>
</dbReference>
<name>A0A2U1SUE3_METSR</name>
<evidence type="ECO:0000256" key="4">
    <source>
        <dbReference type="ARBA" id="ARBA00023002"/>
    </source>
</evidence>
<comment type="caution">
    <text evidence="6">The sequence shown here is derived from an EMBL/GenBank/DDBJ whole genome shotgun (WGS) entry which is preliminary data.</text>
</comment>
<dbReference type="NCBIfam" id="TIGR03566">
    <property type="entry name" value="FMN_reduc_MsuE"/>
    <property type="match status" value="1"/>
</dbReference>
<dbReference type="GO" id="GO:0016491">
    <property type="term" value="F:oxidoreductase activity"/>
    <property type="evidence" value="ECO:0007669"/>
    <property type="project" value="UniProtKB-KW"/>
</dbReference>
<dbReference type="SUPFAM" id="SSF52218">
    <property type="entry name" value="Flavoproteins"/>
    <property type="match status" value="1"/>
</dbReference>
<reference evidence="6 7" key="1">
    <citation type="journal article" date="2018" name="Appl. Microbiol. Biotechnol.">
        <title>Co-cultivation of the strictly anaerobic methanogen Methanosarcina barkeri with aerobic methanotrophs in an oxygen-limited membrane bioreactor.</title>
        <authorList>
            <person name="In 't Zandt M.H."/>
            <person name="van den Bosch T.J.M."/>
            <person name="Rijkers R."/>
            <person name="van Kessel M.A.H.J."/>
            <person name="Jetten M.S.M."/>
            <person name="Welte C.U."/>
        </authorList>
    </citation>
    <scope>NUCLEOTIDE SEQUENCE [LARGE SCALE GENOMIC DNA]</scope>
    <source>
        <strain evidence="6 7">DSM 17706</strain>
    </source>
</reference>
<organism evidence="6 7">
    <name type="scientific">Methylosinus sporium</name>
    <dbReference type="NCBI Taxonomy" id="428"/>
    <lineage>
        <taxon>Bacteria</taxon>
        <taxon>Pseudomonadati</taxon>
        <taxon>Pseudomonadota</taxon>
        <taxon>Alphaproteobacteria</taxon>
        <taxon>Hyphomicrobiales</taxon>
        <taxon>Methylocystaceae</taxon>
        <taxon>Methylosinus</taxon>
    </lineage>
</organism>
<feature type="domain" description="NADPH-dependent FMN reductase-like" evidence="5">
    <location>
        <begin position="4"/>
        <end position="147"/>
    </location>
</feature>
<comment type="similarity">
    <text evidence="1">Belongs to the SsuE family.</text>
</comment>
<protein>
    <submittedName>
        <fullName evidence="6">FMN reductase</fullName>
    </submittedName>
</protein>
<dbReference type="InterPro" id="IPR005025">
    <property type="entry name" value="FMN_Rdtase-like_dom"/>
</dbReference>
<accession>A0A2U1SUE3</accession>
<dbReference type="RefSeq" id="WP_108915915.1">
    <property type="nucleotide sequence ID" value="NZ_BGJY01000006.1"/>
</dbReference>
<evidence type="ECO:0000256" key="1">
    <source>
        <dbReference type="ARBA" id="ARBA00005990"/>
    </source>
</evidence>
<dbReference type="Proteomes" id="UP000245137">
    <property type="component" value="Unassembled WGS sequence"/>
</dbReference>
<evidence type="ECO:0000313" key="7">
    <source>
        <dbReference type="Proteomes" id="UP000245137"/>
    </source>
</evidence>